<evidence type="ECO:0000313" key="2">
    <source>
        <dbReference type="EMBL" id="TFK46116.1"/>
    </source>
</evidence>
<accession>A0A5C3MP25</accession>
<feature type="region of interest" description="Disordered" evidence="1">
    <location>
        <begin position="148"/>
        <end position="173"/>
    </location>
</feature>
<sequence length="173" mass="18972">MRYEVVHGSGIKQTQVDTTCKDGETKIKVVLWPKNGASSNTMNFTLRISSQGQRAVAPSAEDGSTVVADYDDRTAYTARSPGPETISRRLPEVDVQLAQGSLTQPPPYPGIAPQRAIDNALNGPSNTKLRVYTKDQVEELLNYLRMTGEMPAPFSEPPEEKSPRLPGRDQVTE</sequence>
<feature type="compositionally biased region" description="Basic and acidic residues" evidence="1">
    <location>
        <begin position="158"/>
        <end position="173"/>
    </location>
</feature>
<organism evidence="2 3">
    <name type="scientific">Heliocybe sulcata</name>
    <dbReference type="NCBI Taxonomy" id="5364"/>
    <lineage>
        <taxon>Eukaryota</taxon>
        <taxon>Fungi</taxon>
        <taxon>Dikarya</taxon>
        <taxon>Basidiomycota</taxon>
        <taxon>Agaricomycotina</taxon>
        <taxon>Agaricomycetes</taxon>
        <taxon>Gloeophyllales</taxon>
        <taxon>Gloeophyllaceae</taxon>
        <taxon>Heliocybe</taxon>
    </lineage>
</organism>
<evidence type="ECO:0000313" key="3">
    <source>
        <dbReference type="Proteomes" id="UP000305948"/>
    </source>
</evidence>
<name>A0A5C3MP25_9AGAM</name>
<feature type="region of interest" description="Disordered" evidence="1">
    <location>
        <begin position="96"/>
        <end position="122"/>
    </location>
</feature>
<reference evidence="2 3" key="1">
    <citation type="journal article" date="2019" name="Nat. Ecol. Evol.">
        <title>Megaphylogeny resolves global patterns of mushroom evolution.</title>
        <authorList>
            <person name="Varga T."/>
            <person name="Krizsan K."/>
            <person name="Foldi C."/>
            <person name="Dima B."/>
            <person name="Sanchez-Garcia M."/>
            <person name="Sanchez-Ramirez S."/>
            <person name="Szollosi G.J."/>
            <person name="Szarkandi J.G."/>
            <person name="Papp V."/>
            <person name="Albert L."/>
            <person name="Andreopoulos W."/>
            <person name="Angelini C."/>
            <person name="Antonin V."/>
            <person name="Barry K.W."/>
            <person name="Bougher N.L."/>
            <person name="Buchanan P."/>
            <person name="Buyck B."/>
            <person name="Bense V."/>
            <person name="Catcheside P."/>
            <person name="Chovatia M."/>
            <person name="Cooper J."/>
            <person name="Damon W."/>
            <person name="Desjardin D."/>
            <person name="Finy P."/>
            <person name="Geml J."/>
            <person name="Haridas S."/>
            <person name="Hughes K."/>
            <person name="Justo A."/>
            <person name="Karasinski D."/>
            <person name="Kautmanova I."/>
            <person name="Kiss B."/>
            <person name="Kocsube S."/>
            <person name="Kotiranta H."/>
            <person name="LaButti K.M."/>
            <person name="Lechner B.E."/>
            <person name="Liimatainen K."/>
            <person name="Lipzen A."/>
            <person name="Lukacs Z."/>
            <person name="Mihaltcheva S."/>
            <person name="Morgado L.N."/>
            <person name="Niskanen T."/>
            <person name="Noordeloos M.E."/>
            <person name="Ohm R.A."/>
            <person name="Ortiz-Santana B."/>
            <person name="Ovrebo C."/>
            <person name="Racz N."/>
            <person name="Riley R."/>
            <person name="Savchenko A."/>
            <person name="Shiryaev A."/>
            <person name="Soop K."/>
            <person name="Spirin V."/>
            <person name="Szebenyi C."/>
            <person name="Tomsovsky M."/>
            <person name="Tulloss R.E."/>
            <person name="Uehling J."/>
            <person name="Grigoriev I.V."/>
            <person name="Vagvolgyi C."/>
            <person name="Papp T."/>
            <person name="Martin F.M."/>
            <person name="Miettinen O."/>
            <person name="Hibbett D.S."/>
            <person name="Nagy L.G."/>
        </authorList>
    </citation>
    <scope>NUCLEOTIDE SEQUENCE [LARGE SCALE GENOMIC DNA]</scope>
    <source>
        <strain evidence="2 3">OMC1185</strain>
    </source>
</reference>
<gene>
    <name evidence="2" type="ORF">OE88DRAFT_1668285</name>
</gene>
<protein>
    <submittedName>
        <fullName evidence="2">Uncharacterized protein</fullName>
    </submittedName>
</protein>
<proteinExistence type="predicted"/>
<evidence type="ECO:0000256" key="1">
    <source>
        <dbReference type="SAM" id="MobiDB-lite"/>
    </source>
</evidence>
<dbReference type="Proteomes" id="UP000305948">
    <property type="component" value="Unassembled WGS sequence"/>
</dbReference>
<dbReference type="AlphaFoldDB" id="A0A5C3MP25"/>
<keyword evidence="3" id="KW-1185">Reference proteome</keyword>
<dbReference type="EMBL" id="ML213533">
    <property type="protein sequence ID" value="TFK46116.1"/>
    <property type="molecule type" value="Genomic_DNA"/>
</dbReference>